<dbReference type="AlphaFoldDB" id="A0A0N0NHA6"/>
<dbReference type="PRINTS" id="PR00463">
    <property type="entry name" value="EP450I"/>
</dbReference>
<dbReference type="Proteomes" id="UP000038010">
    <property type="component" value="Unassembled WGS sequence"/>
</dbReference>
<dbReference type="PROSITE" id="PS00086">
    <property type="entry name" value="CYTOCHROME_P450"/>
    <property type="match status" value="1"/>
</dbReference>
<dbReference type="EMBL" id="LFJN01000065">
    <property type="protein sequence ID" value="KPI34338.1"/>
    <property type="molecule type" value="Genomic_DNA"/>
</dbReference>
<keyword evidence="10" id="KW-0812">Transmembrane</keyword>
<reference evidence="11 12" key="1">
    <citation type="submission" date="2015-06" db="EMBL/GenBank/DDBJ databases">
        <title>Draft genome of the ant-associated black yeast Phialophora attae CBS 131958.</title>
        <authorList>
            <person name="Moreno L.F."/>
            <person name="Stielow B.J."/>
            <person name="de Hoog S."/>
            <person name="Vicente V.A."/>
            <person name="Weiss V.A."/>
            <person name="de Vries M."/>
            <person name="Cruz L.M."/>
            <person name="Souza E.M."/>
        </authorList>
    </citation>
    <scope>NUCLEOTIDE SEQUENCE [LARGE SCALE GENOMIC DNA]</scope>
    <source>
        <strain evidence="11 12">CBS 131958</strain>
    </source>
</reference>
<evidence type="ECO:0000256" key="1">
    <source>
        <dbReference type="ARBA" id="ARBA00001971"/>
    </source>
</evidence>
<dbReference type="VEuPathDB" id="FungiDB:AB675_11221"/>
<dbReference type="CDD" id="cd11058">
    <property type="entry name" value="CYP60B-like"/>
    <property type="match status" value="1"/>
</dbReference>
<keyword evidence="12" id="KW-1185">Reference proteome</keyword>
<dbReference type="InterPro" id="IPR001128">
    <property type="entry name" value="Cyt_P450"/>
</dbReference>
<dbReference type="GO" id="GO:0005506">
    <property type="term" value="F:iron ion binding"/>
    <property type="evidence" value="ECO:0007669"/>
    <property type="project" value="InterPro"/>
</dbReference>
<keyword evidence="5 9" id="KW-0560">Oxidoreductase</keyword>
<name>A0A0N0NHA6_9EURO</name>
<dbReference type="STRING" id="1664694.A0A0N0NHA6"/>
<evidence type="ECO:0000256" key="7">
    <source>
        <dbReference type="ARBA" id="ARBA00023033"/>
    </source>
</evidence>
<dbReference type="InterPro" id="IPR036396">
    <property type="entry name" value="Cyt_P450_sf"/>
</dbReference>
<dbReference type="PANTHER" id="PTHR24305">
    <property type="entry name" value="CYTOCHROME P450"/>
    <property type="match status" value="1"/>
</dbReference>
<dbReference type="InterPro" id="IPR017972">
    <property type="entry name" value="Cyt_P450_CS"/>
</dbReference>
<keyword evidence="3 8" id="KW-0349">Heme</keyword>
<dbReference type="PRINTS" id="PR00385">
    <property type="entry name" value="P450"/>
</dbReference>
<accession>A0A0N0NHA6</accession>
<keyword evidence="4 8" id="KW-0479">Metal-binding</keyword>
<dbReference type="PANTHER" id="PTHR24305:SF29">
    <property type="entry name" value="BENZOATE-PARA-HYDROXYLASE"/>
    <property type="match status" value="1"/>
</dbReference>
<evidence type="ECO:0000256" key="4">
    <source>
        <dbReference type="ARBA" id="ARBA00022723"/>
    </source>
</evidence>
<evidence type="ECO:0000313" key="11">
    <source>
        <dbReference type="EMBL" id="KPI34338.1"/>
    </source>
</evidence>
<proteinExistence type="inferred from homology"/>
<keyword evidence="7 9" id="KW-0503">Monooxygenase</keyword>
<comment type="similarity">
    <text evidence="2 9">Belongs to the cytochrome P450 family.</text>
</comment>
<evidence type="ECO:0000256" key="6">
    <source>
        <dbReference type="ARBA" id="ARBA00023004"/>
    </source>
</evidence>
<feature type="transmembrane region" description="Helical" evidence="10">
    <location>
        <begin position="7"/>
        <end position="28"/>
    </location>
</feature>
<dbReference type="Gene3D" id="1.10.630.10">
    <property type="entry name" value="Cytochrome P450"/>
    <property type="match status" value="1"/>
</dbReference>
<comment type="caution">
    <text evidence="11">The sequence shown here is derived from an EMBL/GenBank/DDBJ whole genome shotgun (WGS) entry which is preliminary data.</text>
</comment>
<dbReference type="GO" id="GO:0016705">
    <property type="term" value="F:oxidoreductase activity, acting on paired donors, with incorporation or reduction of molecular oxygen"/>
    <property type="evidence" value="ECO:0007669"/>
    <property type="project" value="InterPro"/>
</dbReference>
<evidence type="ECO:0000256" key="10">
    <source>
        <dbReference type="SAM" id="Phobius"/>
    </source>
</evidence>
<dbReference type="GO" id="GO:0004497">
    <property type="term" value="F:monooxygenase activity"/>
    <property type="evidence" value="ECO:0007669"/>
    <property type="project" value="UniProtKB-KW"/>
</dbReference>
<gene>
    <name evidence="11" type="ORF">AB675_11221</name>
</gene>
<dbReference type="GeneID" id="28731928"/>
<feature type="binding site" description="axial binding residue" evidence="8">
    <location>
        <position position="476"/>
    </location>
    <ligand>
        <name>heme</name>
        <dbReference type="ChEBI" id="CHEBI:30413"/>
    </ligand>
    <ligandPart>
        <name>Fe</name>
        <dbReference type="ChEBI" id="CHEBI:18248"/>
    </ligandPart>
</feature>
<dbReference type="OrthoDB" id="1470350at2759"/>
<organism evidence="11 12">
    <name type="scientific">Cyphellophora attinorum</name>
    <dbReference type="NCBI Taxonomy" id="1664694"/>
    <lineage>
        <taxon>Eukaryota</taxon>
        <taxon>Fungi</taxon>
        <taxon>Dikarya</taxon>
        <taxon>Ascomycota</taxon>
        <taxon>Pezizomycotina</taxon>
        <taxon>Eurotiomycetes</taxon>
        <taxon>Chaetothyriomycetidae</taxon>
        <taxon>Chaetothyriales</taxon>
        <taxon>Cyphellophoraceae</taxon>
        <taxon>Cyphellophora</taxon>
    </lineage>
</organism>
<dbReference type="GO" id="GO:0020037">
    <property type="term" value="F:heme binding"/>
    <property type="evidence" value="ECO:0007669"/>
    <property type="project" value="InterPro"/>
</dbReference>
<keyword evidence="10" id="KW-0472">Membrane</keyword>
<dbReference type="RefSeq" id="XP_017994301.1">
    <property type="nucleotide sequence ID" value="XM_018140049.1"/>
</dbReference>
<dbReference type="SUPFAM" id="SSF48264">
    <property type="entry name" value="Cytochrome P450"/>
    <property type="match status" value="1"/>
</dbReference>
<sequence>MSPLIDYVVFAGWIWIYVVATVVTIFLLKCIYNLSPLHPLHTYPGPRLWRASRIFASLHHARGDLYQQIARFHARHGPTVRIAPSELSFTDPAAWGTIYNSRPQLQKSKFHFGESGDRSKLPDSMIVATDSEHMRLRRLVSPAFLGSALMDVEPVLQRYSDLLCHTLETKRGQAVNMVEYFLWTLNDVIGQLALDTEFQCLEKERMHPWPSFLMKILKQTAFFNQLKRFGFSLKLLGPFLPKRVIEERDGFFSTAQNAVSERLAREDVESEKWQGNTTVQGSERPDIIGLMLREMKGRKGADHQDKMTEPEILSNSILIVGGGAETTSTCLSATLYHLCRTPRVMGRLQEELRGRFGSLEEITIKATADMAYLRATVDESLRIFPVASYINPRVVGKGGVVLDGNVVPEGTHVSMAQWYLGGSERFFDNPKEFRPERWLSESDEGGLRGGAHHVEGTDRHMMDEVLKPFSLGPRNCIGKLLAIAEARLVTAKLLWKFDIELDGPQDGWVDGARFYILWELEPLMVKLKAVR</sequence>
<evidence type="ECO:0000256" key="8">
    <source>
        <dbReference type="PIRSR" id="PIRSR602401-1"/>
    </source>
</evidence>
<protein>
    <submittedName>
        <fullName evidence="11">Isotrichodermin C-15 hydroxylase</fullName>
    </submittedName>
</protein>
<evidence type="ECO:0000256" key="3">
    <source>
        <dbReference type="ARBA" id="ARBA00022617"/>
    </source>
</evidence>
<dbReference type="InterPro" id="IPR002401">
    <property type="entry name" value="Cyt_P450_E_grp-I"/>
</dbReference>
<evidence type="ECO:0000256" key="2">
    <source>
        <dbReference type="ARBA" id="ARBA00010617"/>
    </source>
</evidence>
<comment type="cofactor">
    <cofactor evidence="1 8">
        <name>heme</name>
        <dbReference type="ChEBI" id="CHEBI:30413"/>
    </cofactor>
</comment>
<keyword evidence="10" id="KW-1133">Transmembrane helix</keyword>
<dbReference type="Pfam" id="PF00067">
    <property type="entry name" value="p450"/>
    <property type="match status" value="1"/>
</dbReference>
<dbReference type="InterPro" id="IPR050121">
    <property type="entry name" value="Cytochrome_P450_monoxygenase"/>
</dbReference>
<evidence type="ECO:0000313" key="12">
    <source>
        <dbReference type="Proteomes" id="UP000038010"/>
    </source>
</evidence>
<keyword evidence="6 8" id="KW-0408">Iron</keyword>
<evidence type="ECO:0000256" key="5">
    <source>
        <dbReference type="ARBA" id="ARBA00023002"/>
    </source>
</evidence>
<evidence type="ECO:0000256" key="9">
    <source>
        <dbReference type="RuleBase" id="RU000461"/>
    </source>
</evidence>